<gene>
    <name evidence="2" type="ORF">ACFO3G_03255</name>
</gene>
<keyword evidence="3" id="KW-1185">Reference proteome</keyword>
<keyword evidence="1" id="KW-0472">Membrane</keyword>
<keyword evidence="1" id="KW-1133">Transmembrane helix</keyword>
<keyword evidence="1" id="KW-0812">Transmembrane</keyword>
<comment type="caution">
    <text evidence="2">The sequence shown here is derived from an EMBL/GenBank/DDBJ whole genome shotgun (WGS) entry which is preliminary data.</text>
</comment>
<dbReference type="EMBL" id="JBHSGO010000067">
    <property type="protein sequence ID" value="MFC4665634.1"/>
    <property type="molecule type" value="Genomic_DNA"/>
</dbReference>
<feature type="transmembrane region" description="Helical" evidence="1">
    <location>
        <begin position="56"/>
        <end position="77"/>
    </location>
</feature>
<sequence length="178" mass="19846">MRPLIKKILKKLHLDRYLSAKLVLAMDLMVATAASILTMVMLGLLMKKEMTISKFVIEWVLLSMAAALISFLIFKTYKAIIRHSTLREVGKFVLAAALKEVVMVAYMLYNFHVQLSTEIIVGTAFVDFLLTLSMLVVEDPIGKVSSIASISKNFGKAGKLTGQFFNDFRSSFTVMNIG</sequence>
<reference evidence="3" key="1">
    <citation type="journal article" date="2019" name="Int. J. Syst. Evol. Microbiol.">
        <title>The Global Catalogue of Microorganisms (GCM) 10K type strain sequencing project: providing services to taxonomists for standard genome sequencing and annotation.</title>
        <authorList>
            <consortium name="The Broad Institute Genomics Platform"/>
            <consortium name="The Broad Institute Genome Sequencing Center for Infectious Disease"/>
            <person name="Wu L."/>
            <person name="Ma J."/>
        </authorList>
    </citation>
    <scope>NUCLEOTIDE SEQUENCE [LARGE SCALE GENOMIC DNA]</scope>
    <source>
        <strain evidence="3">CGMCC 4.7357</strain>
    </source>
</reference>
<feature type="transmembrane region" description="Helical" evidence="1">
    <location>
        <begin position="115"/>
        <end position="137"/>
    </location>
</feature>
<name>A0ABV9K6R1_9PORP</name>
<evidence type="ECO:0000256" key="1">
    <source>
        <dbReference type="SAM" id="Phobius"/>
    </source>
</evidence>
<dbReference type="Proteomes" id="UP001596020">
    <property type="component" value="Unassembled WGS sequence"/>
</dbReference>
<evidence type="ECO:0000313" key="3">
    <source>
        <dbReference type="Proteomes" id="UP001596020"/>
    </source>
</evidence>
<organism evidence="2 3">
    <name type="scientific">Falsiporphyromonas endometrii</name>
    <dbReference type="NCBI Taxonomy" id="1387297"/>
    <lineage>
        <taxon>Bacteria</taxon>
        <taxon>Pseudomonadati</taxon>
        <taxon>Bacteroidota</taxon>
        <taxon>Bacteroidia</taxon>
        <taxon>Bacteroidales</taxon>
        <taxon>Porphyromonadaceae</taxon>
        <taxon>Falsiporphyromonas</taxon>
    </lineage>
</organism>
<protein>
    <submittedName>
        <fullName evidence="2">Uncharacterized protein</fullName>
    </submittedName>
</protein>
<feature type="non-terminal residue" evidence="2">
    <location>
        <position position="178"/>
    </location>
</feature>
<feature type="transmembrane region" description="Helical" evidence="1">
    <location>
        <begin position="89"/>
        <end position="109"/>
    </location>
</feature>
<evidence type="ECO:0000313" key="2">
    <source>
        <dbReference type="EMBL" id="MFC4665634.1"/>
    </source>
</evidence>
<accession>A0ABV9K6R1</accession>
<feature type="transmembrane region" description="Helical" evidence="1">
    <location>
        <begin position="21"/>
        <end position="44"/>
    </location>
</feature>
<proteinExistence type="predicted"/>